<dbReference type="PROSITE" id="PS50103">
    <property type="entry name" value="ZF_C3H1"/>
    <property type="match status" value="1"/>
</dbReference>
<accession>A0AAX4J865</accession>
<dbReference type="InterPro" id="IPR012677">
    <property type="entry name" value="Nucleotide-bd_a/b_plait_sf"/>
</dbReference>
<dbReference type="InterPro" id="IPR003954">
    <property type="entry name" value="RRM_euk-type"/>
</dbReference>
<name>A0AAX4J865_9MICR</name>
<dbReference type="AlphaFoldDB" id="A0AAX4J865"/>
<keyword evidence="1" id="KW-0694">RNA-binding</keyword>
<dbReference type="EMBL" id="CP142726">
    <property type="protein sequence ID" value="WUR02172.1"/>
    <property type="molecule type" value="Genomic_DNA"/>
</dbReference>
<dbReference type="GeneID" id="90539976"/>
<reference evidence="5" key="1">
    <citation type="journal article" date="2024" name="BMC Genomics">
        <title>Functional annotation of a divergent genome using sequence and structure-based similarity.</title>
        <authorList>
            <person name="Svedberg D."/>
            <person name="Winiger R.R."/>
            <person name="Berg A."/>
            <person name="Sharma H."/>
            <person name="Tellgren-Roth C."/>
            <person name="Debrunner-Vossbrinck B.A."/>
            <person name="Vossbrinck C.R."/>
            <person name="Barandun J."/>
        </authorList>
    </citation>
    <scope>NUCLEOTIDE SEQUENCE</scope>
    <source>
        <strain evidence="5">Illinois isolate</strain>
    </source>
</reference>
<dbReference type="InterPro" id="IPR000571">
    <property type="entry name" value="Znf_CCCH"/>
</dbReference>
<feature type="domain" description="C3H1-type" evidence="4">
    <location>
        <begin position="98"/>
        <end position="125"/>
    </location>
</feature>
<dbReference type="GO" id="GO:0003723">
    <property type="term" value="F:RNA binding"/>
    <property type="evidence" value="ECO:0007669"/>
    <property type="project" value="UniProtKB-UniRule"/>
</dbReference>
<dbReference type="Proteomes" id="UP001334084">
    <property type="component" value="Chromosome 1"/>
</dbReference>
<dbReference type="RefSeq" id="XP_065328317.1">
    <property type="nucleotide sequence ID" value="XM_065472245.1"/>
</dbReference>
<dbReference type="PANTHER" id="PTHR12603">
    <property type="entry name" value="CCR4-NOT TRANSCRIPTION COMPLEX RELATED"/>
    <property type="match status" value="1"/>
</dbReference>
<keyword evidence="2" id="KW-0479">Metal-binding</keyword>
<keyword evidence="6" id="KW-1185">Reference proteome</keyword>
<dbReference type="CDD" id="cd12438">
    <property type="entry name" value="RRM_CNOT4"/>
    <property type="match status" value="1"/>
</dbReference>
<feature type="domain" description="RRM" evidence="3">
    <location>
        <begin position="20"/>
        <end position="101"/>
    </location>
</feature>
<dbReference type="InterPro" id="IPR039780">
    <property type="entry name" value="Mot2"/>
</dbReference>
<evidence type="ECO:0000259" key="3">
    <source>
        <dbReference type="PROSITE" id="PS50102"/>
    </source>
</evidence>
<gene>
    <name evidence="5" type="ORF">VNE69_01111</name>
</gene>
<dbReference type="InterPro" id="IPR035979">
    <property type="entry name" value="RBD_domain_sf"/>
</dbReference>
<dbReference type="Pfam" id="PF00076">
    <property type="entry name" value="RRM_1"/>
    <property type="match status" value="1"/>
</dbReference>
<dbReference type="GO" id="GO:0030014">
    <property type="term" value="C:CCR4-NOT complex"/>
    <property type="evidence" value="ECO:0007669"/>
    <property type="project" value="InterPro"/>
</dbReference>
<evidence type="ECO:0000259" key="4">
    <source>
        <dbReference type="PROSITE" id="PS50103"/>
    </source>
</evidence>
<dbReference type="PANTHER" id="PTHR12603:SF0">
    <property type="entry name" value="CCR4-NOT TRANSCRIPTION COMPLEX SUBUNIT 4"/>
    <property type="match status" value="1"/>
</dbReference>
<evidence type="ECO:0000313" key="5">
    <source>
        <dbReference type="EMBL" id="WUR02172.1"/>
    </source>
</evidence>
<dbReference type="InterPro" id="IPR000504">
    <property type="entry name" value="RRM_dom"/>
</dbReference>
<dbReference type="Gene3D" id="3.30.70.330">
    <property type="match status" value="1"/>
</dbReference>
<evidence type="ECO:0000256" key="2">
    <source>
        <dbReference type="PROSITE-ProRule" id="PRU00723"/>
    </source>
</evidence>
<evidence type="ECO:0000256" key="1">
    <source>
        <dbReference type="PROSITE-ProRule" id="PRU00176"/>
    </source>
</evidence>
<dbReference type="GO" id="GO:0004842">
    <property type="term" value="F:ubiquitin-protein transferase activity"/>
    <property type="evidence" value="ECO:0007669"/>
    <property type="project" value="InterPro"/>
</dbReference>
<dbReference type="GO" id="GO:0016567">
    <property type="term" value="P:protein ubiquitination"/>
    <property type="evidence" value="ECO:0007669"/>
    <property type="project" value="TreeGrafter"/>
</dbReference>
<dbReference type="SMART" id="SM00361">
    <property type="entry name" value="RRM_1"/>
    <property type="match status" value="1"/>
</dbReference>
<dbReference type="KEGG" id="vnx:VNE69_01111"/>
<keyword evidence="2" id="KW-0863">Zinc-finger</keyword>
<proteinExistence type="predicted"/>
<organism evidence="5 6">
    <name type="scientific">Vairimorpha necatrix</name>
    <dbReference type="NCBI Taxonomy" id="6039"/>
    <lineage>
        <taxon>Eukaryota</taxon>
        <taxon>Fungi</taxon>
        <taxon>Fungi incertae sedis</taxon>
        <taxon>Microsporidia</taxon>
        <taxon>Nosematidae</taxon>
        <taxon>Vairimorpha</taxon>
    </lineage>
</organism>
<dbReference type="PROSITE" id="PS50102">
    <property type="entry name" value="RRM"/>
    <property type="match status" value="1"/>
</dbReference>
<protein>
    <submittedName>
        <fullName evidence="5">CCR4-NOT transcription complex subunit 4</fullName>
    </submittedName>
</protein>
<keyword evidence="2" id="KW-0862">Zinc</keyword>
<feature type="zinc finger region" description="C3H1-type" evidence="2">
    <location>
        <begin position="98"/>
        <end position="125"/>
    </location>
</feature>
<dbReference type="GO" id="GO:0008270">
    <property type="term" value="F:zinc ion binding"/>
    <property type="evidence" value="ECO:0007669"/>
    <property type="project" value="UniProtKB-KW"/>
</dbReference>
<evidence type="ECO:0000313" key="6">
    <source>
        <dbReference type="Proteomes" id="UP001334084"/>
    </source>
</evidence>
<sequence length="190" mass="22358">MSYFSSHVDDFNSIRIIQKSLVYIICIPQKYADESILSRKEFFGQFGFIKKIVVNKRASVIESTASAYITFNTEEEAKLCIQEVDESILDSKILKCTYGTTKYCSFFLKNVPCQNNECMYLHDYRPQKDLLSKEEMGSSKHKLHGFEVKNKNKERIGKKYNFEMFNDLFKFKTNKIFKIPEKIQFEPIDL</sequence>
<dbReference type="InterPro" id="IPR034261">
    <property type="entry name" value="CNOT4_RRM"/>
</dbReference>
<dbReference type="SUPFAM" id="SSF54928">
    <property type="entry name" value="RNA-binding domain, RBD"/>
    <property type="match status" value="1"/>
</dbReference>